<dbReference type="eggNOG" id="COG0337">
    <property type="taxonomic scope" value="Bacteria"/>
</dbReference>
<dbReference type="InterPro" id="IPR016037">
    <property type="entry name" value="DHQ_synth_AroB"/>
</dbReference>
<evidence type="ECO:0000259" key="20">
    <source>
        <dbReference type="Pfam" id="PF01761"/>
    </source>
</evidence>
<dbReference type="STRING" id="716544.wcw_1304"/>
<dbReference type="Gene3D" id="1.20.1090.10">
    <property type="entry name" value="Dehydroquinate synthase-like - alpha domain"/>
    <property type="match status" value="1"/>
</dbReference>
<dbReference type="CDD" id="cd08195">
    <property type="entry name" value="DHQS"/>
    <property type="match status" value="1"/>
</dbReference>
<gene>
    <name evidence="19 22" type="primary">aroB</name>
    <name evidence="22" type="ordered locus">wcw_1304</name>
</gene>
<comment type="catalytic activity">
    <reaction evidence="1 19">
        <text>7-phospho-2-dehydro-3-deoxy-D-arabino-heptonate = 3-dehydroquinate + phosphate</text>
        <dbReference type="Rhea" id="RHEA:21968"/>
        <dbReference type="ChEBI" id="CHEBI:32364"/>
        <dbReference type="ChEBI" id="CHEBI:43474"/>
        <dbReference type="ChEBI" id="CHEBI:58394"/>
        <dbReference type="EC" id="4.2.3.4"/>
    </reaction>
</comment>
<evidence type="ECO:0000256" key="10">
    <source>
        <dbReference type="ARBA" id="ARBA00022490"/>
    </source>
</evidence>
<dbReference type="GO" id="GO:0046872">
    <property type="term" value="F:metal ion binding"/>
    <property type="evidence" value="ECO:0007669"/>
    <property type="project" value="UniProtKB-KW"/>
</dbReference>
<dbReference type="RefSeq" id="WP_013182367.1">
    <property type="nucleotide sequence ID" value="NC_014225.1"/>
</dbReference>
<keyword evidence="18 19" id="KW-0170">Cobalt</keyword>
<dbReference type="GO" id="GO:0009423">
    <property type="term" value="P:chorismate biosynthetic process"/>
    <property type="evidence" value="ECO:0007669"/>
    <property type="project" value="UniProtKB-UniRule"/>
</dbReference>
<comment type="cofactor">
    <cofactor evidence="3">
        <name>Zn(2+)</name>
        <dbReference type="ChEBI" id="CHEBI:29105"/>
    </cofactor>
</comment>
<feature type="binding site" evidence="19">
    <location>
        <position position="238"/>
    </location>
    <ligand>
        <name>Zn(2+)</name>
        <dbReference type="ChEBI" id="CHEBI:29105"/>
    </ligand>
</feature>
<protein>
    <recommendedName>
        <fullName evidence="9 19">3-dehydroquinate synthase</fullName>
        <shortName evidence="19">DHQS</shortName>
        <ecNumber evidence="8 19">4.2.3.4</ecNumber>
    </recommendedName>
</protein>
<evidence type="ECO:0000256" key="15">
    <source>
        <dbReference type="ARBA" id="ARBA00023027"/>
    </source>
</evidence>
<comment type="cofactor">
    <cofactor evidence="19">
        <name>Co(2+)</name>
        <dbReference type="ChEBI" id="CHEBI:48828"/>
    </cofactor>
    <cofactor evidence="19">
        <name>Zn(2+)</name>
        <dbReference type="ChEBI" id="CHEBI:29105"/>
    </cofactor>
    <text evidence="19">Binds 1 divalent metal cation per subunit. Can use either Co(2+) or Zn(2+).</text>
</comment>
<comment type="subcellular location">
    <subcellularLocation>
        <location evidence="5 19">Cytoplasm</location>
    </subcellularLocation>
</comment>
<evidence type="ECO:0000256" key="13">
    <source>
        <dbReference type="ARBA" id="ARBA00022741"/>
    </source>
</evidence>
<dbReference type="EC" id="4.2.3.4" evidence="8 19"/>
<dbReference type="GO" id="GO:0003856">
    <property type="term" value="F:3-dehydroquinate synthase activity"/>
    <property type="evidence" value="ECO:0007669"/>
    <property type="project" value="UniProtKB-UniRule"/>
</dbReference>
<feature type="binding site" evidence="19">
    <location>
        <position position="125"/>
    </location>
    <ligand>
        <name>NAD(+)</name>
        <dbReference type="ChEBI" id="CHEBI:57540"/>
    </ligand>
</feature>
<feature type="binding site" evidence="19">
    <location>
        <begin position="79"/>
        <end position="83"/>
    </location>
    <ligand>
        <name>NAD(+)</name>
        <dbReference type="ChEBI" id="CHEBI:57540"/>
    </ligand>
</feature>
<evidence type="ECO:0000313" key="22">
    <source>
        <dbReference type="EMBL" id="ADI38656.1"/>
    </source>
</evidence>
<evidence type="ECO:0000256" key="9">
    <source>
        <dbReference type="ARBA" id="ARBA00017684"/>
    </source>
</evidence>
<evidence type="ECO:0000256" key="3">
    <source>
        <dbReference type="ARBA" id="ARBA00001947"/>
    </source>
</evidence>
<feature type="domain" description="3-dehydroquinate synthase C-terminal" evidence="21">
    <location>
        <begin position="155"/>
        <end position="298"/>
    </location>
</feature>
<dbReference type="KEGG" id="wch:wcw_1304"/>
<accession>D6YWZ5</accession>
<keyword evidence="10 19" id="KW-0963">Cytoplasm</keyword>
<dbReference type="AlphaFoldDB" id="D6YWZ5"/>
<dbReference type="OrthoDB" id="9806583at2"/>
<dbReference type="UniPathway" id="UPA00053">
    <property type="reaction ID" value="UER00085"/>
</dbReference>
<evidence type="ECO:0000256" key="6">
    <source>
        <dbReference type="ARBA" id="ARBA00004661"/>
    </source>
</evidence>
<feature type="binding site" evidence="19">
    <location>
        <position position="158"/>
    </location>
    <ligand>
        <name>Zn(2+)</name>
        <dbReference type="ChEBI" id="CHEBI:29105"/>
    </ligand>
</feature>
<dbReference type="HOGENOM" id="CLU_001201_0_2_0"/>
<evidence type="ECO:0000256" key="19">
    <source>
        <dbReference type="HAMAP-Rule" id="MF_00110"/>
    </source>
</evidence>
<evidence type="ECO:0000256" key="18">
    <source>
        <dbReference type="ARBA" id="ARBA00023285"/>
    </source>
</evidence>
<comment type="similarity">
    <text evidence="7 19">Belongs to the sugar phosphate cyclases superfamily. Dehydroquinate synthase family.</text>
</comment>
<dbReference type="Proteomes" id="UP000001505">
    <property type="component" value="Chromosome"/>
</dbReference>
<evidence type="ECO:0000256" key="14">
    <source>
        <dbReference type="ARBA" id="ARBA00022833"/>
    </source>
</evidence>
<dbReference type="GO" id="GO:0008652">
    <property type="term" value="P:amino acid biosynthetic process"/>
    <property type="evidence" value="ECO:0007669"/>
    <property type="project" value="UniProtKB-KW"/>
</dbReference>
<evidence type="ECO:0000259" key="21">
    <source>
        <dbReference type="Pfam" id="PF24621"/>
    </source>
</evidence>
<comment type="cofactor">
    <cofactor evidence="2 19">
        <name>NAD(+)</name>
        <dbReference type="ChEBI" id="CHEBI:57540"/>
    </cofactor>
</comment>
<evidence type="ECO:0000256" key="4">
    <source>
        <dbReference type="ARBA" id="ARBA00003485"/>
    </source>
</evidence>
<feature type="binding site" evidence="19">
    <location>
        <position position="116"/>
    </location>
    <ligand>
        <name>NAD(+)</name>
        <dbReference type="ChEBI" id="CHEBI:57540"/>
    </ligand>
</feature>
<dbReference type="SUPFAM" id="SSF56796">
    <property type="entry name" value="Dehydroquinate synthase-like"/>
    <property type="match status" value="1"/>
</dbReference>
<dbReference type="NCBIfam" id="TIGR01357">
    <property type="entry name" value="aroB"/>
    <property type="match status" value="1"/>
</dbReference>
<dbReference type="EMBL" id="CP001928">
    <property type="protein sequence ID" value="ADI38656.1"/>
    <property type="molecule type" value="Genomic_DNA"/>
</dbReference>
<dbReference type="InterPro" id="IPR030963">
    <property type="entry name" value="DHQ_synth_fam"/>
</dbReference>
<sequence length="343" mass="38197">MIINKLDNWMPVIEHPVIVTDHIVEELYGASLAKRLNCELISIPPGETSKELERFYELTRKMALLNCNRKTTVIALGGGVVGDLAGFAAATYMRGISYIQVPTTLLGMVDSSIGGKVGINLPEGKNLLGAFYQPQEVVVPLNCLETLPEKELRSGMSEVVKYGVILDADFFKWLEENIEKLLNKDSDALKTAVKRCAELKMEVVNQDAKETDLRQILNYGHTFGHALEKITKYQEYTHGEAVALGMRFEGALASVRYQFPAKLLERQNALLDKIHPRLSPPQIDDGELMEAMKGDKKSVGGKTVFVLPQWLGKMVRETNGYGIVIPQKAVHECLRSHYSSYAS</sequence>
<proteinExistence type="inferred from homology"/>
<keyword evidence="11 19" id="KW-0028">Amino-acid biosynthesis</keyword>
<feature type="domain" description="3-dehydroquinate synthase N-terminal" evidence="20">
    <location>
        <begin position="41"/>
        <end position="153"/>
    </location>
</feature>
<dbReference type="HAMAP" id="MF_00110">
    <property type="entry name" value="DHQ_synthase"/>
    <property type="match status" value="1"/>
</dbReference>
<evidence type="ECO:0000256" key="16">
    <source>
        <dbReference type="ARBA" id="ARBA00023141"/>
    </source>
</evidence>
<comment type="function">
    <text evidence="4 19">Catalyzes the conversion of 3-deoxy-D-arabino-heptulosonate 7-phosphate (DAHP) to dehydroquinate (DHQ).</text>
</comment>
<keyword evidence="13 19" id="KW-0547">Nucleotide-binding</keyword>
<comment type="pathway">
    <text evidence="6 19">Metabolic intermediate biosynthesis; chorismate biosynthesis; chorismate from D-erythrose 4-phosphate and phosphoenolpyruvate: step 2/7.</text>
</comment>
<dbReference type="Pfam" id="PF01761">
    <property type="entry name" value="DHQ_synthase"/>
    <property type="match status" value="1"/>
</dbReference>
<feature type="binding site" evidence="19">
    <location>
        <begin position="143"/>
        <end position="146"/>
    </location>
    <ligand>
        <name>NAD(+)</name>
        <dbReference type="ChEBI" id="CHEBI:57540"/>
    </ligand>
</feature>
<dbReference type="PANTHER" id="PTHR43622:SF7">
    <property type="entry name" value="3-DEHYDROQUINATE SYNTHASE, CHLOROPLASTIC"/>
    <property type="match status" value="1"/>
</dbReference>
<evidence type="ECO:0000256" key="12">
    <source>
        <dbReference type="ARBA" id="ARBA00022723"/>
    </source>
</evidence>
<dbReference type="GO" id="GO:0009073">
    <property type="term" value="P:aromatic amino acid family biosynthetic process"/>
    <property type="evidence" value="ECO:0007669"/>
    <property type="project" value="UniProtKB-KW"/>
</dbReference>
<keyword evidence="23" id="KW-1185">Reference proteome</keyword>
<reference evidence="22 23" key="1">
    <citation type="journal article" date="2010" name="PLoS ONE">
        <title>The Waddlia genome: a window into chlamydial biology.</title>
        <authorList>
            <person name="Bertelli C."/>
            <person name="Collyn F."/>
            <person name="Croxatto A."/>
            <person name="Ruckert C."/>
            <person name="Polkinghorne A."/>
            <person name="Kebbi-Beghdadi C."/>
            <person name="Goesmann A."/>
            <person name="Vaughan L."/>
            <person name="Greub G."/>
        </authorList>
    </citation>
    <scope>NUCLEOTIDE SEQUENCE [LARGE SCALE GENOMIC DNA]</scope>
    <source>
        <strain evidence="23">ATCC VR-1470 / WSU 86-1044</strain>
    </source>
</reference>
<dbReference type="PANTHER" id="PTHR43622">
    <property type="entry name" value="3-DEHYDROQUINATE SYNTHASE"/>
    <property type="match status" value="1"/>
</dbReference>
<dbReference type="Gene3D" id="3.40.50.1970">
    <property type="match status" value="1"/>
</dbReference>
<dbReference type="Pfam" id="PF24621">
    <property type="entry name" value="DHQS_C"/>
    <property type="match status" value="1"/>
</dbReference>
<dbReference type="PIRSF" id="PIRSF001455">
    <property type="entry name" value="DHQ_synth"/>
    <property type="match status" value="1"/>
</dbReference>
<keyword evidence="12 19" id="KW-0479">Metal-binding</keyword>
<keyword evidence="17 19" id="KW-0456">Lyase</keyword>
<comment type="caution">
    <text evidence="19">Lacks conserved residue(s) required for the propagation of feature annotation.</text>
</comment>
<evidence type="ECO:0000256" key="8">
    <source>
        <dbReference type="ARBA" id="ARBA00013031"/>
    </source>
</evidence>
<organism evidence="22 23">
    <name type="scientific">Waddlia chondrophila (strain ATCC VR-1470 / WSU 86-1044)</name>
    <dbReference type="NCBI Taxonomy" id="716544"/>
    <lineage>
        <taxon>Bacteria</taxon>
        <taxon>Pseudomonadati</taxon>
        <taxon>Chlamydiota</taxon>
        <taxon>Chlamydiia</taxon>
        <taxon>Parachlamydiales</taxon>
        <taxon>Waddliaceae</taxon>
        <taxon>Waddlia</taxon>
    </lineage>
</organism>
<evidence type="ECO:0000256" key="2">
    <source>
        <dbReference type="ARBA" id="ARBA00001911"/>
    </source>
</evidence>
<dbReference type="InterPro" id="IPR030960">
    <property type="entry name" value="DHQS/DOIS_N"/>
</dbReference>
<evidence type="ECO:0000256" key="7">
    <source>
        <dbReference type="ARBA" id="ARBA00005412"/>
    </source>
</evidence>
<feature type="binding site" evidence="19">
    <location>
        <begin position="103"/>
        <end position="104"/>
    </location>
    <ligand>
        <name>NAD(+)</name>
        <dbReference type="ChEBI" id="CHEBI:57540"/>
    </ligand>
</feature>
<dbReference type="FunFam" id="3.40.50.1970:FF:000007">
    <property type="entry name" value="Pentafunctional AROM polypeptide"/>
    <property type="match status" value="1"/>
</dbReference>
<dbReference type="InterPro" id="IPR056179">
    <property type="entry name" value="DHQS_C"/>
</dbReference>
<name>D6YWZ5_WADCW</name>
<keyword evidence="14 19" id="KW-0862">Zinc</keyword>
<keyword evidence="16 19" id="KW-0057">Aromatic amino acid biosynthesis</keyword>
<keyword evidence="15 19" id="KW-0520">NAD</keyword>
<dbReference type="GO" id="GO:0005737">
    <property type="term" value="C:cytoplasm"/>
    <property type="evidence" value="ECO:0007669"/>
    <property type="project" value="UniProtKB-SubCell"/>
</dbReference>
<dbReference type="GO" id="GO:0000166">
    <property type="term" value="F:nucleotide binding"/>
    <property type="evidence" value="ECO:0007669"/>
    <property type="project" value="UniProtKB-KW"/>
</dbReference>
<evidence type="ECO:0000256" key="1">
    <source>
        <dbReference type="ARBA" id="ARBA00001393"/>
    </source>
</evidence>
<evidence type="ECO:0000256" key="5">
    <source>
        <dbReference type="ARBA" id="ARBA00004496"/>
    </source>
</evidence>
<evidence type="ECO:0000313" key="23">
    <source>
        <dbReference type="Proteomes" id="UP000001505"/>
    </source>
</evidence>
<evidence type="ECO:0000256" key="11">
    <source>
        <dbReference type="ARBA" id="ARBA00022605"/>
    </source>
</evidence>
<evidence type="ECO:0000256" key="17">
    <source>
        <dbReference type="ARBA" id="ARBA00023239"/>
    </source>
</evidence>
<dbReference type="InterPro" id="IPR050071">
    <property type="entry name" value="Dehydroquinate_synthase"/>
</dbReference>
<feature type="binding site" evidence="19">
    <location>
        <position position="221"/>
    </location>
    <ligand>
        <name>Zn(2+)</name>
        <dbReference type="ChEBI" id="CHEBI:29105"/>
    </ligand>
</feature>